<name>A0A4U0Y1T1_9PEZI</name>
<dbReference type="AlphaFoldDB" id="A0A4U0Y1T1"/>
<reference evidence="1 2" key="1">
    <citation type="submission" date="2017-03" db="EMBL/GenBank/DDBJ databases">
        <title>Genomes of endolithic fungi from Antarctica.</title>
        <authorList>
            <person name="Coleine C."/>
            <person name="Masonjones S."/>
            <person name="Stajich J.E."/>
        </authorList>
    </citation>
    <scope>NUCLEOTIDE SEQUENCE [LARGE SCALE GENOMIC DNA]</scope>
    <source>
        <strain evidence="1 2">CCFEE 5184</strain>
    </source>
</reference>
<comment type="caution">
    <text evidence="1">The sequence shown here is derived from an EMBL/GenBank/DDBJ whole genome shotgun (WGS) entry which is preliminary data.</text>
</comment>
<keyword evidence="2" id="KW-1185">Reference proteome</keyword>
<sequence>MDHLPTFDSMQHLEPVTVDEAMPIVDHALVLKVQHGNTTMNMVFAEFGSGNGYIRLQAPSNSSTSSLAMRDHSGPRFKIKYISLLQSLLTSAYQQQASGALTDGWVRRANSNGIGDSTGFQETGHESNFYYRIITEDRSFDTGFESVNIPCGGMAWAL</sequence>
<dbReference type="Proteomes" id="UP000309340">
    <property type="component" value="Unassembled WGS sequence"/>
</dbReference>
<dbReference type="EMBL" id="NAJQ01000042">
    <property type="protein sequence ID" value="TKA82013.1"/>
    <property type="molecule type" value="Genomic_DNA"/>
</dbReference>
<proteinExistence type="predicted"/>
<accession>A0A4U0Y1T1</accession>
<evidence type="ECO:0000313" key="2">
    <source>
        <dbReference type="Proteomes" id="UP000309340"/>
    </source>
</evidence>
<gene>
    <name evidence="1" type="ORF">B0A55_01725</name>
</gene>
<protein>
    <submittedName>
        <fullName evidence="1">Uncharacterized protein</fullName>
    </submittedName>
</protein>
<organism evidence="1 2">
    <name type="scientific">Friedmanniomyces simplex</name>
    <dbReference type="NCBI Taxonomy" id="329884"/>
    <lineage>
        <taxon>Eukaryota</taxon>
        <taxon>Fungi</taxon>
        <taxon>Dikarya</taxon>
        <taxon>Ascomycota</taxon>
        <taxon>Pezizomycotina</taxon>
        <taxon>Dothideomycetes</taxon>
        <taxon>Dothideomycetidae</taxon>
        <taxon>Mycosphaerellales</taxon>
        <taxon>Teratosphaeriaceae</taxon>
        <taxon>Friedmanniomyces</taxon>
    </lineage>
</organism>
<evidence type="ECO:0000313" key="1">
    <source>
        <dbReference type="EMBL" id="TKA82013.1"/>
    </source>
</evidence>